<organism evidence="1 2">
    <name type="scientific">Rhizoclosmatium globosum</name>
    <dbReference type="NCBI Taxonomy" id="329046"/>
    <lineage>
        <taxon>Eukaryota</taxon>
        <taxon>Fungi</taxon>
        <taxon>Fungi incertae sedis</taxon>
        <taxon>Chytridiomycota</taxon>
        <taxon>Chytridiomycota incertae sedis</taxon>
        <taxon>Chytridiomycetes</taxon>
        <taxon>Chytridiales</taxon>
        <taxon>Chytriomycetaceae</taxon>
        <taxon>Rhizoclosmatium</taxon>
    </lineage>
</organism>
<proteinExistence type="predicted"/>
<sequence length="129" mass="13636">MTYLDAASVPLTLSQKCRVAPPIRTIAQLPHTYTLVPSNIASLISFDFALESTALADAASLSSNAQQRASRFSALAESRIRRKQDELNAKAPGYTPDNLLVPLSSTVTATTADALASLSLSSTSNTHDS</sequence>
<evidence type="ECO:0000313" key="2">
    <source>
        <dbReference type="Proteomes" id="UP000193642"/>
    </source>
</evidence>
<keyword evidence="2" id="KW-1185">Reference proteome</keyword>
<evidence type="ECO:0000313" key="1">
    <source>
        <dbReference type="EMBL" id="ORY29938.1"/>
    </source>
</evidence>
<reference evidence="1 2" key="1">
    <citation type="submission" date="2016-07" db="EMBL/GenBank/DDBJ databases">
        <title>Pervasive Adenine N6-methylation of Active Genes in Fungi.</title>
        <authorList>
            <consortium name="DOE Joint Genome Institute"/>
            <person name="Mondo S.J."/>
            <person name="Dannebaum R.O."/>
            <person name="Kuo R.C."/>
            <person name="Labutti K."/>
            <person name="Haridas S."/>
            <person name="Kuo A."/>
            <person name="Salamov A."/>
            <person name="Ahrendt S.R."/>
            <person name="Lipzen A."/>
            <person name="Sullivan W."/>
            <person name="Andreopoulos W.B."/>
            <person name="Clum A."/>
            <person name="Lindquist E."/>
            <person name="Daum C."/>
            <person name="Ramamoorthy G.K."/>
            <person name="Gryganskyi A."/>
            <person name="Culley D."/>
            <person name="Magnuson J.K."/>
            <person name="James T.Y."/>
            <person name="O'Malley M.A."/>
            <person name="Stajich J.E."/>
            <person name="Spatafora J.W."/>
            <person name="Visel A."/>
            <person name="Grigoriev I.V."/>
        </authorList>
    </citation>
    <scope>NUCLEOTIDE SEQUENCE [LARGE SCALE GENOMIC DNA]</scope>
    <source>
        <strain evidence="1 2">JEL800</strain>
    </source>
</reference>
<protein>
    <submittedName>
        <fullName evidence="1">Uncharacterized protein</fullName>
    </submittedName>
</protein>
<gene>
    <name evidence="1" type="ORF">BCR33DRAFT_724556</name>
</gene>
<comment type="caution">
    <text evidence="1">The sequence shown here is derived from an EMBL/GenBank/DDBJ whole genome shotgun (WGS) entry which is preliminary data.</text>
</comment>
<name>A0A1Y2B526_9FUNG</name>
<dbReference type="EMBL" id="MCGO01000085">
    <property type="protein sequence ID" value="ORY29938.1"/>
    <property type="molecule type" value="Genomic_DNA"/>
</dbReference>
<dbReference type="OrthoDB" id="2136797at2759"/>
<dbReference type="AlphaFoldDB" id="A0A1Y2B526"/>
<accession>A0A1Y2B526</accession>
<dbReference type="Proteomes" id="UP000193642">
    <property type="component" value="Unassembled WGS sequence"/>
</dbReference>